<evidence type="ECO:0000256" key="10">
    <source>
        <dbReference type="SAM" id="MobiDB-lite"/>
    </source>
</evidence>
<evidence type="ECO:0000256" key="3">
    <source>
        <dbReference type="ARBA" id="ARBA00022692"/>
    </source>
</evidence>
<dbReference type="PANTHER" id="PTHR24089">
    <property type="entry name" value="SOLUTE CARRIER FAMILY 25"/>
    <property type="match status" value="1"/>
</dbReference>
<dbReference type="AlphaFoldDB" id="A0A0D6EFV1"/>
<keyword evidence="12" id="KW-1185">Reference proteome</keyword>
<feature type="repeat" description="Solcar" evidence="8">
    <location>
        <begin position="180"/>
        <end position="293"/>
    </location>
</feature>
<name>A0A0D6EFV1_SPOSA</name>
<protein>
    <submittedName>
        <fullName evidence="11">SPOSA6832_00312-mRNA-1:cds</fullName>
    </submittedName>
</protein>
<keyword evidence="6" id="KW-0496">Mitochondrion</keyword>
<dbReference type="GO" id="GO:0055085">
    <property type="term" value="P:transmembrane transport"/>
    <property type="evidence" value="ECO:0007669"/>
    <property type="project" value="InterPro"/>
</dbReference>
<evidence type="ECO:0000256" key="5">
    <source>
        <dbReference type="ARBA" id="ARBA00022989"/>
    </source>
</evidence>
<keyword evidence="4" id="KW-0677">Repeat</keyword>
<evidence type="ECO:0000256" key="9">
    <source>
        <dbReference type="RuleBase" id="RU000488"/>
    </source>
</evidence>
<evidence type="ECO:0000256" key="8">
    <source>
        <dbReference type="PROSITE-ProRule" id="PRU00282"/>
    </source>
</evidence>
<proteinExistence type="inferred from homology"/>
<dbReference type="InterPro" id="IPR018108">
    <property type="entry name" value="MCP_transmembrane"/>
</dbReference>
<comment type="similarity">
    <text evidence="9">Belongs to the mitochondrial carrier (TC 2.A.29) family.</text>
</comment>
<feature type="repeat" description="Solcar" evidence="8">
    <location>
        <begin position="56"/>
        <end position="142"/>
    </location>
</feature>
<evidence type="ECO:0000256" key="2">
    <source>
        <dbReference type="ARBA" id="ARBA00022448"/>
    </source>
</evidence>
<dbReference type="Pfam" id="PF00153">
    <property type="entry name" value="Mito_carr"/>
    <property type="match status" value="3"/>
</dbReference>
<accession>A0A0D6EFV1</accession>
<evidence type="ECO:0000256" key="4">
    <source>
        <dbReference type="ARBA" id="ARBA00022737"/>
    </source>
</evidence>
<dbReference type="GO" id="GO:0031966">
    <property type="term" value="C:mitochondrial membrane"/>
    <property type="evidence" value="ECO:0007669"/>
    <property type="project" value="UniProtKB-SubCell"/>
</dbReference>
<dbReference type="EMBL" id="CENE01000001">
    <property type="protein sequence ID" value="CEQ38849.1"/>
    <property type="molecule type" value="Genomic_DNA"/>
</dbReference>
<keyword evidence="7 8" id="KW-0472">Membrane</keyword>
<feature type="compositionally biased region" description="Low complexity" evidence="10">
    <location>
        <begin position="1"/>
        <end position="25"/>
    </location>
</feature>
<dbReference type="PROSITE" id="PS50920">
    <property type="entry name" value="SOLCAR"/>
    <property type="match status" value="3"/>
</dbReference>
<feature type="region of interest" description="Disordered" evidence="10">
    <location>
        <begin position="1"/>
        <end position="33"/>
    </location>
</feature>
<comment type="subcellular location">
    <subcellularLocation>
        <location evidence="1">Mitochondrion membrane</location>
        <topology evidence="1">Multi-pass membrane protein</topology>
    </subcellularLocation>
</comment>
<dbReference type="Proteomes" id="UP000243876">
    <property type="component" value="Unassembled WGS sequence"/>
</dbReference>
<feature type="repeat" description="Solcar" evidence="8">
    <location>
        <begin position="305"/>
        <end position="396"/>
    </location>
</feature>
<dbReference type="InterPro" id="IPR002067">
    <property type="entry name" value="MCP"/>
</dbReference>
<keyword evidence="5" id="KW-1133">Transmembrane helix</keyword>
<evidence type="ECO:0000256" key="6">
    <source>
        <dbReference type="ARBA" id="ARBA00023128"/>
    </source>
</evidence>
<dbReference type="InterPro" id="IPR023395">
    <property type="entry name" value="MCP_dom_sf"/>
</dbReference>
<organism evidence="11 12">
    <name type="scientific">Sporidiobolus salmonicolor</name>
    <name type="common">Yeast-like fungus</name>
    <name type="synonym">Sporobolomyces salmonicolor</name>
    <dbReference type="NCBI Taxonomy" id="5005"/>
    <lineage>
        <taxon>Eukaryota</taxon>
        <taxon>Fungi</taxon>
        <taxon>Dikarya</taxon>
        <taxon>Basidiomycota</taxon>
        <taxon>Pucciniomycotina</taxon>
        <taxon>Microbotryomycetes</taxon>
        <taxon>Sporidiobolales</taxon>
        <taxon>Sporidiobolaceae</taxon>
        <taxon>Sporobolomyces</taxon>
    </lineage>
</organism>
<keyword evidence="2 9" id="KW-0813">Transport</keyword>
<evidence type="ECO:0000313" key="12">
    <source>
        <dbReference type="Proteomes" id="UP000243876"/>
    </source>
</evidence>
<dbReference type="OrthoDB" id="270584at2759"/>
<keyword evidence="3 8" id="KW-0812">Transmembrane</keyword>
<evidence type="ECO:0000256" key="7">
    <source>
        <dbReference type="ARBA" id="ARBA00023136"/>
    </source>
</evidence>
<reference evidence="12" key="1">
    <citation type="submission" date="2015-02" db="EMBL/GenBank/DDBJ databases">
        <authorList>
            <person name="Gon?alves P."/>
        </authorList>
    </citation>
    <scope>NUCLEOTIDE SEQUENCE [LARGE SCALE GENOMIC DNA]</scope>
</reference>
<gene>
    <name evidence="11" type="primary">SPOSA6832_00312</name>
</gene>
<dbReference type="Gene3D" id="1.50.40.10">
    <property type="entry name" value="Mitochondrial carrier domain"/>
    <property type="match status" value="1"/>
</dbReference>
<dbReference type="PRINTS" id="PR00926">
    <property type="entry name" value="MITOCARRIER"/>
</dbReference>
<evidence type="ECO:0000256" key="1">
    <source>
        <dbReference type="ARBA" id="ARBA00004225"/>
    </source>
</evidence>
<evidence type="ECO:0000313" key="11">
    <source>
        <dbReference type="EMBL" id="CEQ38849.1"/>
    </source>
</evidence>
<feature type="non-terminal residue" evidence="11">
    <location>
        <position position="1"/>
    </location>
</feature>
<sequence>MIASSSSATPASGADIDARASLPSALQPPSPASRPSATPSFVFSWHRNSPLPLFPLPPASAFFAGAVAGAASRTVVSPLERLKILLQIQGNSTQYKGVLHGLKKMWQEEGFRGYMRGNGINVLRIAPYSAVQVRTLALSFPASAEAEHTTVVSLVHRLQFSSYELFKGTLMSDDGTIDTPRRLIAGSFAGIASVVSTYRASAALPPHTGRFIDARLSIALDLVRSRLSVESASLGLRDDRKDGRSTGIVRMTLRVYREEGGLKALYRGLIPTAAGVAPYVGGNFAVYEALKQWLAGGSTDPERQPGTMAKLVCGGIAGAVSQTLTYPFDLLRRRFQMVGLKSQALGYEYTSIWGALSTIVRREGFGGLYKGIWPNLLKCMPAMATSFGTYEAVKDVLDHLEQDEEEKKGEVVEE</sequence>
<dbReference type="SUPFAM" id="SSF103506">
    <property type="entry name" value="Mitochondrial carrier"/>
    <property type="match status" value="1"/>
</dbReference>